<comment type="similarity">
    <text evidence="1 4">Belongs to the glycosyl hydrolase 26 family.</text>
</comment>
<protein>
    <recommendedName>
        <fullName evidence="9">Glycosyl hydrolase</fullName>
    </recommendedName>
</protein>
<evidence type="ECO:0000256" key="3">
    <source>
        <dbReference type="ARBA" id="ARBA00023295"/>
    </source>
</evidence>
<dbReference type="Pfam" id="PF00754">
    <property type="entry name" value="F5_F8_type_C"/>
    <property type="match status" value="1"/>
</dbReference>
<keyword evidence="2 4" id="KW-0378">Hydrolase</keyword>
<dbReference type="OrthoDB" id="9803686at2"/>
<feature type="domain" description="GH26" evidence="6">
    <location>
        <begin position="44"/>
        <end position="337"/>
    </location>
</feature>
<dbReference type="PROSITE" id="PS50022">
    <property type="entry name" value="FA58C_3"/>
    <property type="match status" value="1"/>
</dbReference>
<evidence type="ECO:0000256" key="2">
    <source>
        <dbReference type="ARBA" id="ARBA00022801"/>
    </source>
</evidence>
<proteinExistence type="inferred from homology"/>
<evidence type="ECO:0008006" key="9">
    <source>
        <dbReference type="Google" id="ProtNLM"/>
    </source>
</evidence>
<dbReference type="AlphaFoldDB" id="A0A6B8RL96"/>
<dbReference type="Gene3D" id="3.20.20.80">
    <property type="entry name" value="Glycosidases"/>
    <property type="match status" value="1"/>
</dbReference>
<evidence type="ECO:0000256" key="1">
    <source>
        <dbReference type="ARBA" id="ARBA00007754"/>
    </source>
</evidence>
<dbReference type="InterPro" id="IPR000805">
    <property type="entry name" value="Glyco_hydro_26"/>
</dbReference>
<dbReference type="SUPFAM" id="SSF49785">
    <property type="entry name" value="Galactose-binding domain-like"/>
    <property type="match status" value="1"/>
</dbReference>
<dbReference type="PROSITE" id="PS51764">
    <property type="entry name" value="GH26"/>
    <property type="match status" value="1"/>
</dbReference>
<dbReference type="PANTHER" id="PTHR40079:SF4">
    <property type="entry name" value="GH26 DOMAIN-CONTAINING PROTEIN-RELATED"/>
    <property type="match status" value="1"/>
</dbReference>
<dbReference type="Proteomes" id="UP000426246">
    <property type="component" value="Chromosome"/>
</dbReference>
<evidence type="ECO:0000259" key="6">
    <source>
        <dbReference type="PROSITE" id="PS51764"/>
    </source>
</evidence>
<keyword evidence="8" id="KW-1185">Reference proteome</keyword>
<dbReference type="EMBL" id="CP034235">
    <property type="protein sequence ID" value="QGQ96534.1"/>
    <property type="molecule type" value="Genomic_DNA"/>
</dbReference>
<name>A0A6B8RL96_9BACL</name>
<dbReference type="RefSeq" id="WP_155701605.1">
    <property type="nucleotide sequence ID" value="NZ_CP034235.1"/>
</dbReference>
<dbReference type="GO" id="GO:0006080">
    <property type="term" value="P:substituted mannan metabolic process"/>
    <property type="evidence" value="ECO:0007669"/>
    <property type="project" value="InterPro"/>
</dbReference>
<dbReference type="SUPFAM" id="SSF51445">
    <property type="entry name" value="(Trans)glycosidases"/>
    <property type="match status" value="1"/>
</dbReference>
<evidence type="ECO:0000259" key="5">
    <source>
        <dbReference type="PROSITE" id="PS50022"/>
    </source>
</evidence>
<feature type="active site" description="Proton donor" evidence="4">
    <location>
        <position position="195"/>
    </location>
</feature>
<evidence type="ECO:0000313" key="7">
    <source>
        <dbReference type="EMBL" id="QGQ96534.1"/>
    </source>
</evidence>
<dbReference type="InterPro" id="IPR022790">
    <property type="entry name" value="GH26_dom"/>
</dbReference>
<dbReference type="InterPro" id="IPR000421">
    <property type="entry name" value="FA58C"/>
</dbReference>
<dbReference type="Pfam" id="PF02156">
    <property type="entry name" value="Glyco_hydro_26"/>
    <property type="match status" value="1"/>
</dbReference>
<evidence type="ECO:0000256" key="4">
    <source>
        <dbReference type="PROSITE-ProRule" id="PRU01100"/>
    </source>
</evidence>
<dbReference type="PANTHER" id="PTHR40079">
    <property type="entry name" value="MANNAN ENDO-1,4-BETA-MANNOSIDASE E-RELATED"/>
    <property type="match status" value="1"/>
</dbReference>
<feature type="domain" description="F5/8 type C" evidence="5">
    <location>
        <begin position="339"/>
        <end position="481"/>
    </location>
</feature>
<gene>
    <name evidence="7" type="ORF">EHS13_17400</name>
</gene>
<dbReference type="KEGG" id="ppsc:EHS13_17400"/>
<accession>A0A6B8RL96</accession>
<keyword evidence="3 4" id="KW-0326">Glycosidase</keyword>
<sequence length="482" mass="54189">MKTKKIHFTLAFILAFQLFFTGVMLNGVKQVYAATGPVNPNETTEAKDLLAYLYALQGKGMLTGQHEYIEAPDVYAETLKTLTGKYPAVHGYEIGGITGQSDTVLADQRQKVVNSAINWSKNGGIVTMMYHASFPGACQCWNQVQRTATQAEFDKIVTPGTIEYNLLISDMDKVAVFLKQMKDANVPILWRPYHEMNGGWFWWGQKNNYAKLWNIMYDRYVNYFHLDNLLWVWNPNAPNSTASDYASTYPGSNKVDILAADIYNNDYKQSHHDGLIALGGGKPIAIGENGELPSMATATTTQNKWVWQMTWGKMLNENNTNLTVQNFFNHPYAFTRDEVKIPPIVLTGPPIAPVNLVLRKTAVASSTSFGDTASKTVDGDAVTRWQSGYSDKEWIYVDLGKNYNITSVAVQYLNHRARNYDVQVSTDAINWTTIKTVVNGLGTLDEFKNLQSQGRYVKLNMTLRSSPTYVYNVQEIKVYGTE</sequence>
<evidence type="ECO:0000313" key="8">
    <source>
        <dbReference type="Proteomes" id="UP000426246"/>
    </source>
</evidence>
<organism evidence="7 8">
    <name type="scientific">Paenibacillus psychroresistens</name>
    <dbReference type="NCBI Taxonomy" id="1778678"/>
    <lineage>
        <taxon>Bacteria</taxon>
        <taxon>Bacillati</taxon>
        <taxon>Bacillota</taxon>
        <taxon>Bacilli</taxon>
        <taxon>Bacillales</taxon>
        <taxon>Paenibacillaceae</taxon>
        <taxon>Paenibacillus</taxon>
    </lineage>
</organism>
<dbReference type="InterPro" id="IPR017853">
    <property type="entry name" value="GH"/>
</dbReference>
<dbReference type="GO" id="GO:0016985">
    <property type="term" value="F:mannan endo-1,4-beta-mannosidase activity"/>
    <property type="evidence" value="ECO:0007669"/>
    <property type="project" value="InterPro"/>
</dbReference>
<dbReference type="PRINTS" id="PR00739">
    <property type="entry name" value="GLHYDRLASE26"/>
</dbReference>
<feature type="active site" description="Nucleophile" evidence="4">
    <location>
        <position position="288"/>
    </location>
</feature>
<dbReference type="Gene3D" id="2.60.120.260">
    <property type="entry name" value="Galactose-binding domain-like"/>
    <property type="match status" value="1"/>
</dbReference>
<reference evidence="8" key="1">
    <citation type="submission" date="2018-11" db="EMBL/GenBank/DDBJ databases">
        <title>Complete genome sequence of Paenibacillus sp. ML311-T8.</title>
        <authorList>
            <person name="Nam Y.-D."/>
            <person name="Kang J."/>
            <person name="Chung W.-H."/>
            <person name="Park Y.S."/>
        </authorList>
    </citation>
    <scope>NUCLEOTIDE SEQUENCE [LARGE SCALE GENOMIC DNA]</scope>
    <source>
        <strain evidence="8">ML311-T8</strain>
    </source>
</reference>
<dbReference type="InterPro" id="IPR008979">
    <property type="entry name" value="Galactose-bd-like_sf"/>
</dbReference>